<dbReference type="RefSeq" id="WP_091632588.1">
    <property type="nucleotide sequence ID" value="NZ_FNYW01000003.1"/>
</dbReference>
<proteinExistence type="predicted"/>
<keyword evidence="4" id="KW-1185">Reference proteome</keyword>
<feature type="signal peptide" evidence="2">
    <location>
        <begin position="1"/>
        <end position="20"/>
    </location>
</feature>
<protein>
    <submittedName>
        <fullName evidence="3">YtxH-like protein</fullName>
    </submittedName>
</protein>
<keyword evidence="2" id="KW-0732">Signal</keyword>
<dbReference type="Proteomes" id="UP000198564">
    <property type="component" value="Unassembled WGS sequence"/>
</dbReference>
<accession>A0A1H6RHG3</accession>
<evidence type="ECO:0000256" key="2">
    <source>
        <dbReference type="SAM" id="SignalP"/>
    </source>
</evidence>
<dbReference type="STRING" id="1130080.SAMN04488113_10315"/>
<evidence type="ECO:0000313" key="3">
    <source>
        <dbReference type="EMBL" id="SEI55249.1"/>
    </source>
</evidence>
<dbReference type="Pfam" id="PF12732">
    <property type="entry name" value="YtxH"/>
    <property type="match status" value="1"/>
</dbReference>
<dbReference type="InterPro" id="IPR024623">
    <property type="entry name" value="YtxH"/>
</dbReference>
<feature type="compositionally biased region" description="Basic and acidic residues" evidence="1">
    <location>
        <begin position="72"/>
        <end position="82"/>
    </location>
</feature>
<evidence type="ECO:0000256" key="1">
    <source>
        <dbReference type="SAM" id="MobiDB-lite"/>
    </source>
</evidence>
<dbReference type="EMBL" id="FNYW01000003">
    <property type="protein sequence ID" value="SEI55249.1"/>
    <property type="molecule type" value="Genomic_DNA"/>
</dbReference>
<reference evidence="4" key="1">
    <citation type="submission" date="2016-10" db="EMBL/GenBank/DDBJ databases">
        <authorList>
            <person name="Varghese N."/>
            <person name="Submissions S."/>
        </authorList>
    </citation>
    <scope>NUCLEOTIDE SEQUENCE [LARGE SCALE GENOMIC DNA]</scope>
    <source>
        <strain evidence="4">DSM 25751</strain>
    </source>
</reference>
<feature type="chain" id="PRO_5039597647" evidence="2">
    <location>
        <begin position="21"/>
        <end position="109"/>
    </location>
</feature>
<evidence type="ECO:0000313" key="4">
    <source>
        <dbReference type="Proteomes" id="UP000198564"/>
    </source>
</evidence>
<dbReference type="AlphaFoldDB" id="A0A1H6RHG3"/>
<gene>
    <name evidence="3" type="ORF">SAMN04488113_10315</name>
</gene>
<sequence>MSKKSFGIGAVLGALTGAAAAYLLAPQSGKEFQDDMKLKIKDAKNKAIIRMDEAVMETEIWLDEQLTEKDIRNQPVEYERTPETTAEAPVHAYTDTETYTESPDVFTEE</sequence>
<name>A0A1H6RHG3_9LACT</name>
<dbReference type="OrthoDB" id="2166754at2"/>
<feature type="region of interest" description="Disordered" evidence="1">
    <location>
        <begin position="72"/>
        <end position="109"/>
    </location>
</feature>
<organism evidence="3 4">
    <name type="scientific">Alkalibacterium gilvum</name>
    <dbReference type="NCBI Taxonomy" id="1130080"/>
    <lineage>
        <taxon>Bacteria</taxon>
        <taxon>Bacillati</taxon>
        <taxon>Bacillota</taxon>
        <taxon>Bacilli</taxon>
        <taxon>Lactobacillales</taxon>
        <taxon>Carnobacteriaceae</taxon>
        <taxon>Alkalibacterium</taxon>
    </lineage>
</organism>